<dbReference type="Proteomes" id="UP000326570">
    <property type="component" value="Unassembled WGS sequence"/>
</dbReference>
<dbReference type="Pfam" id="PF13289">
    <property type="entry name" value="SIR2_2"/>
    <property type="match status" value="1"/>
</dbReference>
<comment type="caution">
    <text evidence="1">The sequence shown here is derived from an EMBL/GenBank/DDBJ whole genome shotgun (WGS) entry which is preliminary data.</text>
</comment>
<keyword evidence="2" id="KW-1185">Reference proteome</keyword>
<name>A0A5N1J1L1_9BACT</name>
<dbReference type="InterPro" id="IPR029035">
    <property type="entry name" value="DHS-like_NAD/FAD-binding_dom"/>
</dbReference>
<accession>A0A5N1J1L1</accession>
<proteinExistence type="predicted"/>
<reference evidence="1 2" key="1">
    <citation type="submission" date="2019-09" db="EMBL/GenBank/DDBJ databases">
        <title>Genome sequence of Adhaeribacter sp. M2.</title>
        <authorList>
            <person name="Srinivasan S."/>
        </authorList>
    </citation>
    <scope>NUCLEOTIDE SEQUENCE [LARGE SCALE GENOMIC DNA]</scope>
    <source>
        <strain evidence="1 2">M2</strain>
    </source>
</reference>
<organism evidence="1 2">
    <name type="scientific">Adhaeribacter soli</name>
    <dbReference type="NCBI Taxonomy" id="2607655"/>
    <lineage>
        <taxon>Bacteria</taxon>
        <taxon>Pseudomonadati</taxon>
        <taxon>Bacteroidota</taxon>
        <taxon>Cytophagia</taxon>
        <taxon>Cytophagales</taxon>
        <taxon>Hymenobacteraceae</taxon>
        <taxon>Adhaeribacter</taxon>
    </lineage>
</organism>
<sequence>MGKVMSQKLAGLRILRLLKTLRFKMGKVRLGGLDMYTQGSENNQVANAFKILQQAYKNGALTLYLGAGASVPSGLPSWEKLIQSMYFRNMQTEAIRQNLEPYPNYLYAISEWVLSRHREPLDIMIRKIKSRYTESEFLRFLKETLYAGFIQTEDLPDSLLRKRIHRPRKLTAGNPTLEAVVNLCARTIPGDSGVESIITYNYDNLLELALEQHQFQCFQTIWNTRQQMQTGLMPIFHVHGYVPTNGEGSAVHELILSEEHYNRAAQDAFFWGNMVQLQYLGTSVGLMIGLSLADRNIRRLLDTIRHSPMPCRNFIMLRKPKQITLTDKDVFEIDQMSRRYMARFSRSGSGVKSRQFIGMELSMIMTEINRIEKQDTEQLLKELRITPIWYENHEEIPHLLRQIISGS</sequence>
<protein>
    <submittedName>
        <fullName evidence="1">Uncharacterized protein</fullName>
    </submittedName>
</protein>
<evidence type="ECO:0000313" key="1">
    <source>
        <dbReference type="EMBL" id="KAA9338969.1"/>
    </source>
</evidence>
<dbReference type="AlphaFoldDB" id="A0A5N1J1L1"/>
<dbReference type="EMBL" id="VTWT01000004">
    <property type="protein sequence ID" value="KAA9338969.1"/>
    <property type="molecule type" value="Genomic_DNA"/>
</dbReference>
<gene>
    <name evidence="1" type="ORF">F0P94_09265</name>
</gene>
<dbReference type="SUPFAM" id="SSF52467">
    <property type="entry name" value="DHS-like NAD/FAD-binding domain"/>
    <property type="match status" value="1"/>
</dbReference>
<evidence type="ECO:0000313" key="2">
    <source>
        <dbReference type="Proteomes" id="UP000326570"/>
    </source>
</evidence>